<dbReference type="InterPro" id="IPR029071">
    <property type="entry name" value="Ubiquitin-like_domsf"/>
</dbReference>
<dbReference type="GO" id="GO:0043161">
    <property type="term" value="P:proteasome-mediated ubiquitin-dependent protein catabolic process"/>
    <property type="evidence" value="ECO:0007669"/>
    <property type="project" value="InterPro"/>
</dbReference>
<dbReference type="OrthoDB" id="333239at2759"/>
<dbReference type="CDD" id="cd02657">
    <property type="entry name" value="Peptidase_C19A"/>
    <property type="match status" value="1"/>
</dbReference>
<proteinExistence type="inferred from homology"/>
<keyword evidence="2 6" id="KW-0645">Protease</keyword>
<feature type="domain" description="USP" evidence="9">
    <location>
        <begin position="109"/>
        <end position="546"/>
    </location>
</feature>
<comment type="caution">
    <text evidence="10">The sequence shown here is derived from an EMBL/GenBank/DDBJ whole genome shotgun (WGS) entry which is preliminary data.</text>
</comment>
<dbReference type="InterPro" id="IPR044635">
    <property type="entry name" value="UBP14-like"/>
</dbReference>
<dbReference type="InParanoid" id="A0A5J5EQR1"/>
<evidence type="ECO:0000256" key="7">
    <source>
        <dbReference type="SAM" id="MobiDB-lite"/>
    </source>
</evidence>
<dbReference type="GO" id="GO:0016579">
    <property type="term" value="P:protein deubiquitination"/>
    <property type="evidence" value="ECO:0007669"/>
    <property type="project" value="InterPro"/>
</dbReference>
<evidence type="ECO:0000256" key="1">
    <source>
        <dbReference type="ARBA" id="ARBA00000707"/>
    </source>
</evidence>
<evidence type="ECO:0000256" key="2">
    <source>
        <dbReference type="ARBA" id="ARBA00022670"/>
    </source>
</evidence>
<dbReference type="GO" id="GO:0004843">
    <property type="term" value="F:cysteine-type deubiquitinase activity"/>
    <property type="evidence" value="ECO:0007669"/>
    <property type="project" value="UniProtKB-UniRule"/>
</dbReference>
<keyword evidence="4 6" id="KW-0378">Hydrolase</keyword>
<feature type="region of interest" description="Disordered" evidence="7">
    <location>
        <begin position="442"/>
        <end position="462"/>
    </location>
</feature>
<dbReference type="PROSITE" id="PS00972">
    <property type="entry name" value="USP_1"/>
    <property type="match status" value="1"/>
</dbReference>
<dbReference type="Pfam" id="PF00443">
    <property type="entry name" value="UCH"/>
    <property type="match status" value="1"/>
</dbReference>
<dbReference type="Pfam" id="PF00240">
    <property type="entry name" value="ubiquitin"/>
    <property type="match status" value="1"/>
</dbReference>
<keyword evidence="5 6" id="KW-0788">Thiol protease</keyword>
<dbReference type="EC" id="3.4.19.12" evidence="6"/>
<evidence type="ECO:0000256" key="5">
    <source>
        <dbReference type="ARBA" id="ARBA00022807"/>
    </source>
</evidence>
<accession>A0A5J5EQR1</accession>
<evidence type="ECO:0000256" key="4">
    <source>
        <dbReference type="ARBA" id="ARBA00022801"/>
    </source>
</evidence>
<evidence type="ECO:0000313" key="10">
    <source>
        <dbReference type="EMBL" id="KAA8900026.1"/>
    </source>
</evidence>
<dbReference type="SUPFAM" id="SSF54236">
    <property type="entry name" value="Ubiquitin-like"/>
    <property type="match status" value="1"/>
</dbReference>
<dbReference type="PROSITE" id="PS50235">
    <property type="entry name" value="USP_3"/>
    <property type="match status" value="1"/>
</dbReference>
<dbReference type="InterPro" id="IPR001394">
    <property type="entry name" value="Peptidase_C19_UCH"/>
</dbReference>
<evidence type="ECO:0000313" key="11">
    <source>
        <dbReference type="Proteomes" id="UP000326924"/>
    </source>
</evidence>
<sequence length="555" mass="61325">MSDTEIPIVVKHAGKRYEVTVDLSQPGEVLKVMLYSLTNVEPERQKILVKGGQLKDDTDMSKLGLKPNQQLMMMGTPSDKSIQAPKEKMKFVEDMTDADLAKVSGATPSGLQNLGNTCYLNSTLQALRYIPELQEELSQYQAGPGGDVLAGLSSFAGSSNPFGNLGNVGSLGDLTTALKDLYKQMSETTEGFPPLVFLEALRRAFPQFAQKGKDGRFAQQDAEECYSQILHQLRQKLKIKNDPQNTSFVEKYLTGKVSSTLKCTEDAPDEMPVETTEDFVNLKCHISVNTNFLKDGILAGLQEKIEKNSPTLGRDAVYEKTSHITRLPKYLTCHFVRFFWKREINKKAKIMRKVTFPFELDASEFCSDELRAKLIPVRDTLRDLHKDASDRERARKRMRLQANPDDVAGGNAGEAGFGSSTSTGANKIPSVADAAKADEAAAAKAKAEEAEPDWEEALKDKLDPEIMKDEGCNPSGLYELFAVVTHQGASAESGHYCAYVKKDNGDGKTWYFFNDDNVTEVDQSKIEQLYGGGESHSALIVLYRALSLTPPTKKD</sequence>
<dbReference type="InterPro" id="IPR000626">
    <property type="entry name" value="Ubiquitin-like_dom"/>
</dbReference>
<evidence type="ECO:0000256" key="3">
    <source>
        <dbReference type="ARBA" id="ARBA00022786"/>
    </source>
</evidence>
<dbReference type="EMBL" id="VXIS01000160">
    <property type="protein sequence ID" value="KAA8900026.1"/>
    <property type="molecule type" value="Genomic_DNA"/>
</dbReference>
<keyword evidence="3 6" id="KW-0833">Ubl conjugation pathway</keyword>
<dbReference type="GO" id="GO:0061136">
    <property type="term" value="P:regulation of proteasomal protein catabolic process"/>
    <property type="evidence" value="ECO:0007669"/>
    <property type="project" value="TreeGrafter"/>
</dbReference>
<dbReference type="InterPro" id="IPR038765">
    <property type="entry name" value="Papain-like_cys_pep_sf"/>
</dbReference>
<dbReference type="Gene3D" id="3.10.20.90">
    <property type="entry name" value="Phosphatidylinositol 3-kinase Catalytic Subunit, Chain A, domain 1"/>
    <property type="match status" value="1"/>
</dbReference>
<dbReference type="PANTHER" id="PTHR43982:SF1">
    <property type="entry name" value="UBIQUITIN CARBOXYL-TERMINAL HYDROLASE 14"/>
    <property type="match status" value="1"/>
</dbReference>
<evidence type="ECO:0000259" key="9">
    <source>
        <dbReference type="PROSITE" id="PS50235"/>
    </source>
</evidence>
<dbReference type="PANTHER" id="PTHR43982">
    <property type="entry name" value="UBIQUITIN CARBOXYL-TERMINAL HYDROLASE"/>
    <property type="match status" value="1"/>
</dbReference>
<keyword evidence="11" id="KW-1185">Reference proteome</keyword>
<dbReference type="PROSITE" id="PS50053">
    <property type="entry name" value="UBIQUITIN_2"/>
    <property type="match status" value="1"/>
</dbReference>
<evidence type="ECO:0000256" key="6">
    <source>
        <dbReference type="RuleBase" id="RU366025"/>
    </source>
</evidence>
<dbReference type="CDD" id="cd16104">
    <property type="entry name" value="Ubl_USP14_like"/>
    <property type="match status" value="1"/>
</dbReference>
<dbReference type="InterPro" id="IPR028889">
    <property type="entry name" value="USP"/>
</dbReference>
<evidence type="ECO:0000259" key="8">
    <source>
        <dbReference type="PROSITE" id="PS50053"/>
    </source>
</evidence>
<dbReference type="Proteomes" id="UP000326924">
    <property type="component" value="Unassembled WGS sequence"/>
</dbReference>
<gene>
    <name evidence="10" type="ORF">FN846DRAFT_899846</name>
</gene>
<dbReference type="InterPro" id="IPR018200">
    <property type="entry name" value="USP_CS"/>
</dbReference>
<dbReference type="PROSITE" id="PS00973">
    <property type="entry name" value="USP_2"/>
    <property type="match status" value="1"/>
</dbReference>
<dbReference type="AlphaFoldDB" id="A0A5J5EQR1"/>
<organism evidence="10 11">
    <name type="scientific">Sphaerosporella brunnea</name>
    <dbReference type="NCBI Taxonomy" id="1250544"/>
    <lineage>
        <taxon>Eukaryota</taxon>
        <taxon>Fungi</taxon>
        <taxon>Dikarya</taxon>
        <taxon>Ascomycota</taxon>
        <taxon>Pezizomycotina</taxon>
        <taxon>Pezizomycetes</taxon>
        <taxon>Pezizales</taxon>
        <taxon>Pyronemataceae</taxon>
        <taxon>Sphaerosporella</taxon>
    </lineage>
</organism>
<name>A0A5J5EQR1_9PEZI</name>
<dbReference type="SUPFAM" id="SSF54001">
    <property type="entry name" value="Cysteine proteinases"/>
    <property type="match status" value="1"/>
</dbReference>
<protein>
    <recommendedName>
        <fullName evidence="6">Ubiquitin carboxyl-terminal hydrolase</fullName>
        <ecNumber evidence="6">3.4.19.12</ecNumber>
    </recommendedName>
</protein>
<dbReference type="Gene3D" id="3.90.70.10">
    <property type="entry name" value="Cysteine proteinases"/>
    <property type="match status" value="1"/>
</dbReference>
<comment type="similarity">
    <text evidence="6">Belongs to the peptidase C19 family.</text>
</comment>
<comment type="catalytic activity">
    <reaction evidence="1 6">
        <text>Thiol-dependent hydrolysis of ester, thioester, amide, peptide and isopeptide bonds formed by the C-terminal Gly of ubiquitin (a 76-residue protein attached to proteins as an intracellular targeting signal).</text>
        <dbReference type="EC" id="3.4.19.12"/>
    </reaction>
</comment>
<feature type="domain" description="Ubiquitin-like" evidence="8">
    <location>
        <begin position="6"/>
        <end position="74"/>
    </location>
</feature>
<dbReference type="SMART" id="SM00213">
    <property type="entry name" value="UBQ"/>
    <property type="match status" value="1"/>
</dbReference>
<feature type="region of interest" description="Disordered" evidence="7">
    <location>
        <begin position="386"/>
        <end position="424"/>
    </location>
</feature>
<dbReference type="FunCoup" id="A0A5J5EQR1">
    <property type="interactions" value="1177"/>
</dbReference>
<reference evidence="10 11" key="1">
    <citation type="submission" date="2019-09" db="EMBL/GenBank/DDBJ databases">
        <title>Draft genome of the ectomycorrhizal ascomycete Sphaerosporella brunnea.</title>
        <authorList>
            <consortium name="DOE Joint Genome Institute"/>
            <person name="Benucci G.M."/>
            <person name="Marozzi G."/>
            <person name="Antonielli L."/>
            <person name="Sanchez S."/>
            <person name="Marco P."/>
            <person name="Wang X."/>
            <person name="Falini L.B."/>
            <person name="Barry K."/>
            <person name="Haridas S."/>
            <person name="Lipzen A."/>
            <person name="Labutti K."/>
            <person name="Grigoriev I.V."/>
            <person name="Murat C."/>
            <person name="Martin F."/>
            <person name="Albertini E."/>
            <person name="Donnini D."/>
            <person name="Bonito G."/>
        </authorList>
    </citation>
    <scope>NUCLEOTIDE SEQUENCE [LARGE SCALE GENOMIC DNA]</scope>
    <source>
        <strain evidence="10 11">Sb_GMNB300</strain>
    </source>
</reference>
<dbReference type="GO" id="GO:0070628">
    <property type="term" value="F:proteasome binding"/>
    <property type="evidence" value="ECO:0007669"/>
    <property type="project" value="TreeGrafter"/>
</dbReference>